<organism evidence="2 3">
    <name type="scientific">Oceanispirochaeta crateris</name>
    <dbReference type="NCBI Taxonomy" id="2518645"/>
    <lineage>
        <taxon>Bacteria</taxon>
        <taxon>Pseudomonadati</taxon>
        <taxon>Spirochaetota</taxon>
        <taxon>Spirochaetia</taxon>
        <taxon>Spirochaetales</taxon>
        <taxon>Spirochaetaceae</taxon>
        <taxon>Oceanispirochaeta</taxon>
    </lineage>
</organism>
<dbReference type="Proteomes" id="UP000324209">
    <property type="component" value="Chromosome"/>
</dbReference>
<dbReference type="PROSITE" id="PS51257">
    <property type="entry name" value="PROKAR_LIPOPROTEIN"/>
    <property type="match status" value="1"/>
</dbReference>
<feature type="chain" id="PRO_5023077472" description="Lipoprotein" evidence="1">
    <location>
        <begin position="25"/>
        <end position="174"/>
    </location>
</feature>
<evidence type="ECO:0008006" key="4">
    <source>
        <dbReference type="Google" id="ProtNLM"/>
    </source>
</evidence>
<protein>
    <recommendedName>
        <fullName evidence="4">Lipoprotein</fullName>
    </recommendedName>
</protein>
<reference evidence="2 3" key="1">
    <citation type="submission" date="2019-02" db="EMBL/GenBank/DDBJ databases">
        <title>Complete Genome Sequence and Methylome Analysis of free living Spirochaetas.</title>
        <authorList>
            <person name="Fomenkov A."/>
            <person name="Dubinina G."/>
            <person name="Leshcheva N."/>
            <person name="Mikheeva N."/>
            <person name="Grabovich M."/>
            <person name="Vincze T."/>
            <person name="Roberts R.J."/>
        </authorList>
    </citation>
    <scope>NUCLEOTIDE SEQUENCE [LARGE SCALE GENOMIC DNA]</scope>
    <source>
        <strain evidence="2 3">K2</strain>
    </source>
</reference>
<name>A0A5C1QKP3_9SPIO</name>
<keyword evidence="1" id="KW-0732">Signal</keyword>
<dbReference type="AlphaFoldDB" id="A0A5C1QKP3"/>
<evidence type="ECO:0000256" key="1">
    <source>
        <dbReference type="SAM" id="SignalP"/>
    </source>
</evidence>
<keyword evidence="3" id="KW-1185">Reference proteome</keyword>
<evidence type="ECO:0000313" key="3">
    <source>
        <dbReference type="Proteomes" id="UP000324209"/>
    </source>
</evidence>
<proteinExistence type="predicted"/>
<dbReference type="KEGG" id="ock:EXM22_09295"/>
<sequence length="174" mass="19739">MKDFTTLFLSSLLLFSCATNTALLNPDYNPQKQESIMLGKYSLKTNSKFSIYLEFKNTDLDKVYGVIMEEKDQDSYKAISILPGKYTLTKMTLVDFLNSTFGTERFRDDPPIEFTIEEGQIINIGEISGHISQTGSNINFSILYIGDPDSSVEDYFTANYPFLDDSSMFSLKDD</sequence>
<dbReference type="EMBL" id="CP036150">
    <property type="protein sequence ID" value="QEN08171.1"/>
    <property type="molecule type" value="Genomic_DNA"/>
</dbReference>
<feature type="signal peptide" evidence="1">
    <location>
        <begin position="1"/>
        <end position="24"/>
    </location>
</feature>
<evidence type="ECO:0000313" key="2">
    <source>
        <dbReference type="EMBL" id="QEN08171.1"/>
    </source>
</evidence>
<dbReference type="RefSeq" id="WP_149486251.1">
    <property type="nucleotide sequence ID" value="NZ_CP036150.1"/>
</dbReference>
<accession>A0A5C1QKP3</accession>
<gene>
    <name evidence="2" type="ORF">EXM22_09295</name>
</gene>